<evidence type="ECO:0000256" key="2">
    <source>
        <dbReference type="ARBA" id="ARBA00022963"/>
    </source>
</evidence>
<keyword evidence="3" id="KW-0443">Lipid metabolism</keyword>
<evidence type="ECO:0000256" key="1">
    <source>
        <dbReference type="ARBA" id="ARBA00022801"/>
    </source>
</evidence>
<organism evidence="4">
    <name type="scientific">Odontella aurita</name>
    <dbReference type="NCBI Taxonomy" id="265563"/>
    <lineage>
        <taxon>Eukaryota</taxon>
        <taxon>Sar</taxon>
        <taxon>Stramenopiles</taxon>
        <taxon>Ochrophyta</taxon>
        <taxon>Bacillariophyta</taxon>
        <taxon>Mediophyceae</taxon>
        <taxon>Biddulphiophycidae</taxon>
        <taxon>Eupodiscales</taxon>
        <taxon>Odontellaceae</taxon>
        <taxon>Odontella</taxon>
    </lineage>
</organism>
<dbReference type="InterPro" id="IPR052214">
    <property type="entry name" value="DAG_Lipase-Related"/>
</dbReference>
<accession>A0A7S4K2D9</accession>
<keyword evidence="2" id="KW-0442">Lipid degradation</keyword>
<dbReference type="InterPro" id="IPR029058">
    <property type="entry name" value="AB_hydrolase_fold"/>
</dbReference>
<dbReference type="Gene3D" id="3.40.50.1820">
    <property type="entry name" value="alpha/beta hydrolase"/>
    <property type="match status" value="1"/>
</dbReference>
<gene>
    <name evidence="4" type="ORF">OAUR00152_LOCUS37672</name>
</gene>
<dbReference type="SUPFAM" id="SSF53474">
    <property type="entry name" value="alpha/beta-Hydrolases"/>
    <property type="match status" value="1"/>
</dbReference>
<dbReference type="GO" id="GO:0016298">
    <property type="term" value="F:lipase activity"/>
    <property type="evidence" value="ECO:0007669"/>
    <property type="project" value="TreeGrafter"/>
</dbReference>
<dbReference type="EMBL" id="HBKQ01054951">
    <property type="protein sequence ID" value="CAE2281077.1"/>
    <property type="molecule type" value="Transcribed_RNA"/>
</dbReference>
<proteinExistence type="predicted"/>
<name>A0A7S4K2D9_9STRA</name>
<dbReference type="PANTHER" id="PTHR45792:SF8">
    <property type="entry name" value="DIACYLGLYCEROL LIPASE-ALPHA"/>
    <property type="match status" value="1"/>
</dbReference>
<dbReference type="GO" id="GO:0046340">
    <property type="term" value="P:diacylglycerol catabolic process"/>
    <property type="evidence" value="ECO:0007669"/>
    <property type="project" value="TreeGrafter"/>
</dbReference>
<dbReference type="AlphaFoldDB" id="A0A7S4K2D9"/>
<evidence type="ECO:0000313" key="4">
    <source>
        <dbReference type="EMBL" id="CAE2281077.1"/>
    </source>
</evidence>
<dbReference type="PANTHER" id="PTHR45792">
    <property type="entry name" value="DIACYLGLYCEROL LIPASE HOMOLOG-RELATED"/>
    <property type="match status" value="1"/>
</dbReference>
<keyword evidence="1" id="KW-0378">Hydrolase</keyword>
<evidence type="ECO:0000256" key="3">
    <source>
        <dbReference type="ARBA" id="ARBA00023098"/>
    </source>
</evidence>
<protein>
    <submittedName>
        <fullName evidence="4">Uncharacterized protein</fullName>
    </submittedName>
</protein>
<sequence length="375" mass="40591">MAATVAARSPSSSSRLEDVLAGAEDDLLHAEFPGILGTAFSPIRDVVLSPVLGFASKVIPGVATKIPFADNVAAFTLGATFGIVKTAYGVVPHQSVDNEAVDVGRTWALDAGKLAEAQISKPNPIGATVSFIVVKPKEIESLIKAAWGFGVTTVIDIVMAPFTGKLSDWIDTLKTFLGYLLYTGLDMEIVPAFMTPRVFDNLTIVANEQEKRDEVGGCESRRIRSAMENYPIPVEDFKPLMNDSARFFRYMTAAYGVSNIAAAKALTTHDAEKPDLLDIIMKPFHDFLKFVSNSSRTARKRKIAEYVNVDEDDIVHITPPGAETEDLGHFVAVDHKCKTVVLAIRGTYSLSEIFTDGKLWGTPFCGGVAHSGTFL</sequence>
<dbReference type="GO" id="GO:0019369">
    <property type="term" value="P:arachidonate metabolic process"/>
    <property type="evidence" value="ECO:0007669"/>
    <property type="project" value="TreeGrafter"/>
</dbReference>
<reference evidence="4" key="1">
    <citation type="submission" date="2021-01" db="EMBL/GenBank/DDBJ databases">
        <authorList>
            <person name="Corre E."/>
            <person name="Pelletier E."/>
            <person name="Niang G."/>
            <person name="Scheremetjew M."/>
            <person name="Finn R."/>
            <person name="Kale V."/>
            <person name="Holt S."/>
            <person name="Cochrane G."/>
            <person name="Meng A."/>
            <person name="Brown T."/>
            <person name="Cohen L."/>
        </authorList>
    </citation>
    <scope>NUCLEOTIDE SEQUENCE</scope>
    <source>
        <strain evidence="4">Isolate 1302-5</strain>
    </source>
</reference>